<protein>
    <submittedName>
        <fullName evidence="1">Uncharacterized protein</fullName>
    </submittedName>
</protein>
<proteinExistence type="predicted"/>
<dbReference type="VEuPathDB" id="FungiDB:PC110_g12790"/>
<accession>A0A329S297</accession>
<comment type="caution">
    <text evidence="1">The sequence shown here is derived from an EMBL/GenBank/DDBJ whole genome shotgun (WGS) entry which is preliminary data.</text>
</comment>
<dbReference type="Proteomes" id="UP000251314">
    <property type="component" value="Unassembled WGS sequence"/>
</dbReference>
<evidence type="ECO:0000313" key="2">
    <source>
        <dbReference type="Proteomes" id="UP000251314"/>
    </source>
</evidence>
<dbReference type="EMBL" id="MJFZ01000349">
    <property type="protein sequence ID" value="RAW30861.1"/>
    <property type="molecule type" value="Genomic_DNA"/>
</dbReference>
<organism evidence="1 2">
    <name type="scientific">Phytophthora cactorum</name>
    <dbReference type="NCBI Taxonomy" id="29920"/>
    <lineage>
        <taxon>Eukaryota</taxon>
        <taxon>Sar</taxon>
        <taxon>Stramenopiles</taxon>
        <taxon>Oomycota</taxon>
        <taxon>Peronosporomycetes</taxon>
        <taxon>Peronosporales</taxon>
        <taxon>Peronosporaceae</taxon>
        <taxon>Phytophthora</taxon>
    </lineage>
</organism>
<keyword evidence="2" id="KW-1185">Reference proteome</keyword>
<name>A0A329S297_9STRA</name>
<dbReference type="AlphaFoldDB" id="A0A329S297"/>
<sequence>MANGELKYSTARLGSWEEAVTDDAVVLGFLDEFLLKKEKDMLPSFN</sequence>
<gene>
    <name evidence="1" type="ORF">PC110_g12790</name>
</gene>
<reference evidence="1 2" key="1">
    <citation type="submission" date="2018-01" db="EMBL/GenBank/DDBJ databases">
        <title>Draft genome of the strawberry crown rot pathogen Phytophthora cactorum.</title>
        <authorList>
            <person name="Armitage A.D."/>
            <person name="Lysoe E."/>
            <person name="Nellist C.F."/>
            <person name="Harrison R.J."/>
            <person name="Brurberg M.B."/>
        </authorList>
    </citation>
    <scope>NUCLEOTIDE SEQUENCE [LARGE SCALE GENOMIC DNA]</scope>
    <source>
        <strain evidence="1 2">10300</strain>
    </source>
</reference>
<evidence type="ECO:0000313" key="1">
    <source>
        <dbReference type="EMBL" id="RAW30861.1"/>
    </source>
</evidence>